<protein>
    <submittedName>
        <fullName evidence="3">Uncharacterized protein</fullName>
    </submittedName>
</protein>
<accession>A0ABV2YAJ6</accession>
<dbReference type="EMBL" id="JBEZUR010000001">
    <property type="protein sequence ID" value="MEU3552752.1"/>
    <property type="molecule type" value="Genomic_DNA"/>
</dbReference>
<feature type="region of interest" description="Disordered" evidence="1">
    <location>
        <begin position="73"/>
        <end position="119"/>
    </location>
</feature>
<name>A0ABV2YAJ6_9ACTN</name>
<sequence length="299" mass="31878">MKSDAADRPSGPGSFTGPLPEYRSPAQDAWLAERRRVRAQERGRRLRRGVGIGAVVVAGAVVLGVALWPAEGGDSKAAPPGPAHSRSGSAAPAPHSAPPDPNRTVTVPPLHVATPAETPPALTEALRRPHVDMQHSYPNELVRTEHATYRRVDQQNYGARTPLERSVLMTPELSAVVAQGGPCDLQSDALYIDTAGTAQIQVSVITFERPEDAVRVREAAATDPLTYWALPIPSGRMTDVRDPRASAHAQVTTVRSVILAKGQWTDGQRADAALATRTEALLTHVEDAVMGFEDPSGSL</sequence>
<reference evidence="3 4" key="1">
    <citation type="submission" date="2024-06" db="EMBL/GenBank/DDBJ databases">
        <title>The Natural Products Discovery Center: Release of the First 8490 Sequenced Strains for Exploring Actinobacteria Biosynthetic Diversity.</title>
        <authorList>
            <person name="Kalkreuter E."/>
            <person name="Kautsar S.A."/>
            <person name="Yang D."/>
            <person name="Bader C.D."/>
            <person name="Teijaro C.N."/>
            <person name="Fluegel L."/>
            <person name="Davis C.M."/>
            <person name="Simpson J.R."/>
            <person name="Lauterbach L."/>
            <person name="Steele A.D."/>
            <person name="Gui C."/>
            <person name="Meng S."/>
            <person name="Li G."/>
            <person name="Viehrig K."/>
            <person name="Ye F."/>
            <person name="Su P."/>
            <person name="Kiefer A.F."/>
            <person name="Nichols A."/>
            <person name="Cepeda A.J."/>
            <person name="Yan W."/>
            <person name="Fan B."/>
            <person name="Jiang Y."/>
            <person name="Adhikari A."/>
            <person name="Zheng C.-J."/>
            <person name="Schuster L."/>
            <person name="Cowan T.M."/>
            <person name="Smanski M.J."/>
            <person name="Chevrette M.G."/>
            <person name="De Carvalho L.P.S."/>
            <person name="Shen B."/>
        </authorList>
    </citation>
    <scope>NUCLEOTIDE SEQUENCE [LARGE SCALE GENOMIC DNA]</scope>
    <source>
        <strain evidence="3 4">NPDC038104</strain>
    </source>
</reference>
<feature type="region of interest" description="Disordered" evidence="1">
    <location>
        <begin position="1"/>
        <end position="27"/>
    </location>
</feature>
<proteinExistence type="predicted"/>
<evidence type="ECO:0000313" key="4">
    <source>
        <dbReference type="Proteomes" id="UP001550850"/>
    </source>
</evidence>
<keyword evidence="2" id="KW-0812">Transmembrane</keyword>
<feature type="transmembrane region" description="Helical" evidence="2">
    <location>
        <begin position="50"/>
        <end position="70"/>
    </location>
</feature>
<evidence type="ECO:0000256" key="2">
    <source>
        <dbReference type="SAM" id="Phobius"/>
    </source>
</evidence>
<keyword evidence="2" id="KW-1133">Transmembrane helix</keyword>
<organism evidence="3 4">
    <name type="scientific">Streptomyces fragilis</name>
    <dbReference type="NCBI Taxonomy" id="67301"/>
    <lineage>
        <taxon>Bacteria</taxon>
        <taxon>Bacillati</taxon>
        <taxon>Actinomycetota</taxon>
        <taxon>Actinomycetes</taxon>
        <taxon>Kitasatosporales</taxon>
        <taxon>Streptomycetaceae</taxon>
        <taxon>Streptomyces</taxon>
    </lineage>
</organism>
<gene>
    <name evidence="3" type="ORF">AB0E65_00720</name>
</gene>
<dbReference type="Proteomes" id="UP001550850">
    <property type="component" value="Unassembled WGS sequence"/>
</dbReference>
<keyword evidence="2" id="KW-0472">Membrane</keyword>
<dbReference type="RefSeq" id="WP_108953750.1">
    <property type="nucleotide sequence ID" value="NZ_BEVZ01000003.1"/>
</dbReference>
<evidence type="ECO:0000256" key="1">
    <source>
        <dbReference type="SAM" id="MobiDB-lite"/>
    </source>
</evidence>
<comment type="caution">
    <text evidence="3">The sequence shown here is derived from an EMBL/GenBank/DDBJ whole genome shotgun (WGS) entry which is preliminary data.</text>
</comment>
<feature type="compositionally biased region" description="Low complexity" evidence="1">
    <location>
        <begin position="83"/>
        <end position="94"/>
    </location>
</feature>
<evidence type="ECO:0000313" key="3">
    <source>
        <dbReference type="EMBL" id="MEU3552752.1"/>
    </source>
</evidence>
<keyword evidence="4" id="KW-1185">Reference proteome</keyword>